<sequence length="171" mass="19362">MRQFLKVTLVAAFLLTGANLFAQTVKLGHIDSNELLSIMPEKEQAQKQIQAKAEEYDKQIQEMKAEYQKLAQAYIAARETLTEEVRAIKEKEIQDLQNRMQTFDGFAQQELQKTQNELLRPIFDKASKAIKDVGAENGFTYILDISTGVILFHADNSTDVMPLVKAKLGLQ</sequence>
<dbReference type="Gene3D" id="3.30.910.20">
    <property type="entry name" value="Skp domain"/>
    <property type="match status" value="1"/>
</dbReference>
<evidence type="ECO:0000256" key="2">
    <source>
        <dbReference type="ARBA" id="ARBA00022729"/>
    </source>
</evidence>
<keyword evidence="2 4" id="KW-0732">Signal</keyword>
<dbReference type="InterPro" id="IPR024930">
    <property type="entry name" value="Skp_dom_sf"/>
</dbReference>
<gene>
    <name evidence="5" type="ORF">DF185_13825</name>
</gene>
<dbReference type="GO" id="GO:0050821">
    <property type="term" value="P:protein stabilization"/>
    <property type="evidence" value="ECO:0007669"/>
    <property type="project" value="TreeGrafter"/>
</dbReference>
<organism evidence="5 6">
    <name type="scientific">Marinifilum breve</name>
    <dbReference type="NCBI Taxonomy" id="2184082"/>
    <lineage>
        <taxon>Bacteria</taxon>
        <taxon>Pseudomonadati</taxon>
        <taxon>Bacteroidota</taxon>
        <taxon>Bacteroidia</taxon>
        <taxon>Marinilabiliales</taxon>
        <taxon>Marinifilaceae</taxon>
    </lineage>
</organism>
<evidence type="ECO:0000313" key="5">
    <source>
        <dbReference type="EMBL" id="PXX98958.1"/>
    </source>
</evidence>
<proteinExistence type="inferred from homology"/>
<dbReference type="Proteomes" id="UP000248079">
    <property type="component" value="Unassembled WGS sequence"/>
</dbReference>
<keyword evidence="6" id="KW-1185">Reference proteome</keyword>
<dbReference type="AlphaFoldDB" id="A0A2V3ZYW8"/>
<evidence type="ECO:0000313" key="6">
    <source>
        <dbReference type="Proteomes" id="UP000248079"/>
    </source>
</evidence>
<comment type="caution">
    <text evidence="5">The sequence shown here is derived from an EMBL/GenBank/DDBJ whole genome shotgun (WGS) entry which is preliminary data.</text>
</comment>
<dbReference type="PANTHER" id="PTHR35089:SF1">
    <property type="entry name" value="CHAPERONE PROTEIN SKP"/>
    <property type="match status" value="1"/>
</dbReference>
<dbReference type="PANTHER" id="PTHR35089">
    <property type="entry name" value="CHAPERONE PROTEIN SKP"/>
    <property type="match status" value="1"/>
</dbReference>
<feature type="chain" id="PRO_5015879620" evidence="4">
    <location>
        <begin position="23"/>
        <end position="171"/>
    </location>
</feature>
<evidence type="ECO:0000256" key="1">
    <source>
        <dbReference type="ARBA" id="ARBA00009091"/>
    </source>
</evidence>
<dbReference type="Pfam" id="PF03938">
    <property type="entry name" value="OmpH"/>
    <property type="match status" value="1"/>
</dbReference>
<dbReference type="GO" id="GO:0051082">
    <property type="term" value="F:unfolded protein binding"/>
    <property type="evidence" value="ECO:0007669"/>
    <property type="project" value="InterPro"/>
</dbReference>
<dbReference type="SMART" id="SM00935">
    <property type="entry name" value="OmpH"/>
    <property type="match status" value="1"/>
</dbReference>
<dbReference type="InterPro" id="IPR005632">
    <property type="entry name" value="Chaperone_Skp"/>
</dbReference>
<reference evidence="5 6" key="1">
    <citation type="submission" date="2018-05" db="EMBL/GenBank/DDBJ databases">
        <title>Marinifilum breve JC075T sp. nov., a marine bacterium isolated from Yongle Blue Hole in the South China Sea.</title>
        <authorList>
            <person name="Fu T."/>
        </authorList>
    </citation>
    <scope>NUCLEOTIDE SEQUENCE [LARGE SCALE GENOMIC DNA]</scope>
    <source>
        <strain evidence="5 6">JC075</strain>
    </source>
</reference>
<dbReference type="OrthoDB" id="1524711at2"/>
<accession>A0A2V3ZYW8</accession>
<keyword evidence="3" id="KW-0175">Coiled coil</keyword>
<protein>
    <submittedName>
        <fullName evidence="5">Molecular chaperone Skp</fullName>
    </submittedName>
</protein>
<feature type="coiled-coil region" evidence="3">
    <location>
        <begin position="42"/>
        <end position="91"/>
    </location>
</feature>
<dbReference type="RefSeq" id="WP_110361353.1">
    <property type="nucleotide sequence ID" value="NZ_QFLI01000006.1"/>
</dbReference>
<dbReference type="SUPFAM" id="SSF111384">
    <property type="entry name" value="OmpH-like"/>
    <property type="match status" value="1"/>
</dbReference>
<feature type="signal peptide" evidence="4">
    <location>
        <begin position="1"/>
        <end position="22"/>
    </location>
</feature>
<dbReference type="GO" id="GO:0005829">
    <property type="term" value="C:cytosol"/>
    <property type="evidence" value="ECO:0007669"/>
    <property type="project" value="TreeGrafter"/>
</dbReference>
<evidence type="ECO:0000256" key="4">
    <source>
        <dbReference type="SAM" id="SignalP"/>
    </source>
</evidence>
<name>A0A2V3ZYW8_9BACT</name>
<dbReference type="EMBL" id="QFLI01000006">
    <property type="protein sequence ID" value="PXX98958.1"/>
    <property type="molecule type" value="Genomic_DNA"/>
</dbReference>
<comment type="similarity">
    <text evidence="1">Belongs to the Skp family.</text>
</comment>
<evidence type="ECO:0000256" key="3">
    <source>
        <dbReference type="SAM" id="Coils"/>
    </source>
</evidence>